<evidence type="ECO:0000313" key="2">
    <source>
        <dbReference type="EMBL" id="OAS17490.1"/>
    </source>
</evidence>
<evidence type="ECO:0000259" key="1">
    <source>
        <dbReference type="Pfam" id="PF12728"/>
    </source>
</evidence>
<dbReference type="Proteomes" id="UP000078454">
    <property type="component" value="Unassembled WGS sequence"/>
</dbReference>
<accession>A0A198A8R1</accession>
<dbReference type="InterPro" id="IPR010093">
    <property type="entry name" value="SinI_DNA-bd"/>
</dbReference>
<dbReference type="GO" id="GO:0003677">
    <property type="term" value="F:DNA binding"/>
    <property type="evidence" value="ECO:0007669"/>
    <property type="project" value="InterPro"/>
</dbReference>
<dbReference type="STRING" id="1850517.A8708_22095"/>
<proteinExistence type="predicted"/>
<protein>
    <recommendedName>
        <fullName evidence="1">Helix-turn-helix domain-containing protein</fullName>
    </recommendedName>
</protein>
<name>A0A198A8R1_9BACL</name>
<feature type="domain" description="Helix-turn-helix" evidence="1">
    <location>
        <begin position="8"/>
        <end position="61"/>
    </location>
</feature>
<dbReference type="SUPFAM" id="SSF46955">
    <property type="entry name" value="Putative DNA-binding domain"/>
    <property type="match status" value="1"/>
</dbReference>
<dbReference type="NCBIfam" id="TIGR01764">
    <property type="entry name" value="excise"/>
    <property type="match status" value="1"/>
</dbReference>
<keyword evidence="3" id="KW-1185">Reference proteome</keyword>
<dbReference type="InterPro" id="IPR041657">
    <property type="entry name" value="HTH_17"/>
</dbReference>
<dbReference type="AlphaFoldDB" id="A0A198A8R1"/>
<reference evidence="2 3" key="1">
    <citation type="submission" date="2016-05" db="EMBL/GenBank/DDBJ databases">
        <title>Paenibacillus sp. 1ZS3-15 nov., isolated from the rhizosphere soil.</title>
        <authorList>
            <person name="Zhang X.X."/>
            <person name="Zhang J."/>
        </authorList>
    </citation>
    <scope>NUCLEOTIDE SEQUENCE [LARGE SCALE GENOMIC DNA]</scope>
    <source>
        <strain evidence="2 3">1ZS3-15</strain>
    </source>
</reference>
<organism evidence="2 3">
    <name type="scientific">Paenibacillus oryzisoli</name>
    <dbReference type="NCBI Taxonomy" id="1850517"/>
    <lineage>
        <taxon>Bacteria</taxon>
        <taxon>Bacillati</taxon>
        <taxon>Bacillota</taxon>
        <taxon>Bacilli</taxon>
        <taxon>Bacillales</taxon>
        <taxon>Paenibacillaceae</taxon>
        <taxon>Paenibacillus</taxon>
    </lineage>
</organism>
<evidence type="ECO:0000313" key="3">
    <source>
        <dbReference type="Proteomes" id="UP000078454"/>
    </source>
</evidence>
<dbReference type="InterPro" id="IPR009061">
    <property type="entry name" value="DNA-bd_dom_put_sf"/>
</dbReference>
<gene>
    <name evidence="2" type="ORF">A8708_22095</name>
</gene>
<dbReference type="OrthoDB" id="2660820at2"/>
<comment type="caution">
    <text evidence="2">The sequence shown here is derived from an EMBL/GenBank/DDBJ whole genome shotgun (WGS) entry which is preliminary data.</text>
</comment>
<dbReference type="EMBL" id="LYPB01000072">
    <property type="protein sequence ID" value="OAS17490.1"/>
    <property type="molecule type" value="Genomic_DNA"/>
</dbReference>
<sequence>MLDELPEMLTVQQTADLLGVCRNTVYTLCKRAQGEGGLPSFKSGNTRRIRKMALLGWIESREKAQTS</sequence>
<dbReference type="Pfam" id="PF12728">
    <property type="entry name" value="HTH_17"/>
    <property type="match status" value="1"/>
</dbReference>